<evidence type="ECO:0008006" key="4">
    <source>
        <dbReference type="Google" id="ProtNLM"/>
    </source>
</evidence>
<dbReference type="AlphaFoldDB" id="A0AAW1UN99"/>
<organism evidence="2 3">
    <name type="scientific">Henosepilachna vigintioctopunctata</name>
    <dbReference type="NCBI Taxonomy" id="420089"/>
    <lineage>
        <taxon>Eukaryota</taxon>
        <taxon>Metazoa</taxon>
        <taxon>Ecdysozoa</taxon>
        <taxon>Arthropoda</taxon>
        <taxon>Hexapoda</taxon>
        <taxon>Insecta</taxon>
        <taxon>Pterygota</taxon>
        <taxon>Neoptera</taxon>
        <taxon>Endopterygota</taxon>
        <taxon>Coleoptera</taxon>
        <taxon>Polyphaga</taxon>
        <taxon>Cucujiformia</taxon>
        <taxon>Coccinelloidea</taxon>
        <taxon>Coccinellidae</taxon>
        <taxon>Epilachninae</taxon>
        <taxon>Epilachnini</taxon>
        <taxon>Henosepilachna</taxon>
    </lineage>
</organism>
<proteinExistence type="predicted"/>
<evidence type="ECO:0000313" key="2">
    <source>
        <dbReference type="EMBL" id="KAK9884569.1"/>
    </source>
</evidence>
<sequence>MIVNDWQDSARSCGVPEAVRSQSRHISALSGSLMNSLGVGQKDGYRVFCIASINQPNVQTGDASTESTFLNLPRKKMGSRSNEKGNRSGKDMDCKKAEKTFSLQKSTLKRLVKDSEESLELLVHKPLGKKTLTATSHEKKNEVAGRDWLEHFLERHKVNSDTTGSSDTNCIFGEKSYSSDRRGEEWIVRVATYGLIPPVRAL</sequence>
<dbReference type="EMBL" id="JARQZJ010000093">
    <property type="protein sequence ID" value="KAK9884569.1"/>
    <property type="molecule type" value="Genomic_DNA"/>
</dbReference>
<name>A0AAW1UN99_9CUCU</name>
<reference evidence="2 3" key="1">
    <citation type="submission" date="2023-03" db="EMBL/GenBank/DDBJ databases">
        <title>Genome insight into feeding habits of ladybird beetles.</title>
        <authorList>
            <person name="Li H.-S."/>
            <person name="Huang Y.-H."/>
            <person name="Pang H."/>
        </authorList>
    </citation>
    <scope>NUCLEOTIDE SEQUENCE [LARGE SCALE GENOMIC DNA]</scope>
    <source>
        <strain evidence="2">SYSU_2023b</strain>
        <tissue evidence="2">Whole body</tissue>
    </source>
</reference>
<dbReference type="Proteomes" id="UP001431783">
    <property type="component" value="Unassembled WGS sequence"/>
</dbReference>
<feature type="region of interest" description="Disordered" evidence="1">
    <location>
        <begin position="73"/>
        <end position="96"/>
    </location>
</feature>
<keyword evidence="3" id="KW-1185">Reference proteome</keyword>
<evidence type="ECO:0000256" key="1">
    <source>
        <dbReference type="SAM" id="MobiDB-lite"/>
    </source>
</evidence>
<accession>A0AAW1UN99</accession>
<evidence type="ECO:0000313" key="3">
    <source>
        <dbReference type="Proteomes" id="UP001431783"/>
    </source>
</evidence>
<feature type="compositionally biased region" description="Basic and acidic residues" evidence="1">
    <location>
        <begin position="81"/>
        <end position="96"/>
    </location>
</feature>
<comment type="caution">
    <text evidence="2">The sequence shown here is derived from an EMBL/GenBank/DDBJ whole genome shotgun (WGS) entry which is preliminary data.</text>
</comment>
<protein>
    <recommendedName>
        <fullName evidence="4">HTH CENPB-type domain-containing protein</fullName>
    </recommendedName>
</protein>
<gene>
    <name evidence="2" type="ORF">WA026_007412</name>
</gene>